<accession>W7QQL5</accession>
<evidence type="ECO:0000259" key="2">
    <source>
        <dbReference type="Pfam" id="PF12339"/>
    </source>
</evidence>
<dbReference type="SUPFAM" id="SSF46565">
    <property type="entry name" value="Chaperone J-domain"/>
    <property type="match status" value="1"/>
</dbReference>
<dbReference type="AlphaFoldDB" id="W7QQL5"/>
<keyword evidence="1" id="KW-0143">Chaperone</keyword>
<evidence type="ECO:0000256" key="1">
    <source>
        <dbReference type="ARBA" id="ARBA00023186"/>
    </source>
</evidence>
<gene>
    <name evidence="3" type="ORF">DS2_03910</name>
</gene>
<name>W7QQL5_9ALTE</name>
<dbReference type="Gene3D" id="1.10.287.110">
    <property type="entry name" value="DnaJ domain"/>
    <property type="match status" value="1"/>
</dbReference>
<keyword evidence="4" id="KW-1185">Reference proteome</keyword>
<dbReference type="InterPro" id="IPR036869">
    <property type="entry name" value="J_dom_sf"/>
</dbReference>
<organism evidence="3 4">
    <name type="scientific">Catenovulum agarivorans DS-2</name>
    <dbReference type="NCBI Taxonomy" id="1328313"/>
    <lineage>
        <taxon>Bacteria</taxon>
        <taxon>Pseudomonadati</taxon>
        <taxon>Pseudomonadota</taxon>
        <taxon>Gammaproteobacteria</taxon>
        <taxon>Alteromonadales</taxon>
        <taxon>Alteromonadaceae</taxon>
        <taxon>Catenovulum</taxon>
    </lineage>
</organism>
<comment type="caution">
    <text evidence="3">The sequence shown here is derived from an EMBL/GenBank/DDBJ whole genome shotgun (WGS) entry which is preliminary data.</text>
</comment>
<dbReference type="OrthoDB" id="581986at2"/>
<protein>
    <submittedName>
        <fullName evidence="3">DnaJ-class molecular chaperone</fullName>
    </submittedName>
</protein>
<dbReference type="Pfam" id="PF12339">
    <property type="entry name" value="DNAJ_related"/>
    <property type="match status" value="1"/>
</dbReference>
<evidence type="ECO:0000313" key="3">
    <source>
        <dbReference type="EMBL" id="EWH11287.1"/>
    </source>
</evidence>
<dbReference type="CDD" id="cd06257">
    <property type="entry name" value="DnaJ"/>
    <property type="match status" value="1"/>
</dbReference>
<dbReference type="eggNOG" id="COG2214">
    <property type="taxonomic scope" value="Bacteria"/>
</dbReference>
<feature type="domain" description="DnaJ-related protein N-terminal" evidence="2">
    <location>
        <begin position="15"/>
        <end position="142"/>
    </location>
</feature>
<evidence type="ECO:0000313" key="4">
    <source>
        <dbReference type="Proteomes" id="UP000019276"/>
    </source>
</evidence>
<reference evidence="3 4" key="1">
    <citation type="journal article" date="2014" name="Genome Announc.">
        <title>Draft Genome Sequence of the Agar-Degrading Bacterium Catenovulum sp. Strain DS-2, Isolated from Intestines of Haliotis diversicolor.</title>
        <authorList>
            <person name="Shan D."/>
            <person name="Li X."/>
            <person name="Gu Z."/>
            <person name="Wei G."/>
            <person name="Gao Z."/>
            <person name="Shao Z."/>
        </authorList>
    </citation>
    <scope>NUCLEOTIDE SEQUENCE [LARGE SCALE GENOMIC DNA]</scope>
    <source>
        <strain evidence="3 4">DS-2</strain>
    </source>
</reference>
<dbReference type="Proteomes" id="UP000019276">
    <property type="component" value="Unassembled WGS sequence"/>
</dbReference>
<sequence length="203" mass="23734">MPESQNPITVLIENLFEYIKHNLSADYGEYQEIDVLRQLSQHNPPLIPEYDPADSLQLFQVHFLLFHCLYKLQLHWLKHNKAYLQIGLAKFQVTPIMASDKQVGNALTDADPMQAYYLDLNNLYSTDQNQVERMLANFWQKFQQYCHSDQYIQACNTLEVRPESSLHVKKQRYKRLCALHHPDKGGDVSTIQQINQAWTVIKG</sequence>
<dbReference type="EMBL" id="ARZY01000005">
    <property type="protein sequence ID" value="EWH11287.1"/>
    <property type="molecule type" value="Genomic_DNA"/>
</dbReference>
<dbReference type="RefSeq" id="WP_051479605.1">
    <property type="nucleotide sequence ID" value="NZ_ARZY01000005.1"/>
</dbReference>
<dbReference type="InterPro" id="IPR001623">
    <property type="entry name" value="DnaJ_domain"/>
</dbReference>
<dbReference type="STRING" id="1328313.DS2_03910"/>
<dbReference type="InterPro" id="IPR021059">
    <property type="entry name" value="DnaJ-related_N"/>
</dbReference>
<proteinExistence type="predicted"/>